<evidence type="ECO:0000313" key="3">
    <source>
        <dbReference type="EMBL" id="CAG9810848.1"/>
    </source>
</evidence>
<keyword evidence="1" id="KW-1133">Transmembrane helix</keyword>
<reference evidence="3" key="1">
    <citation type="submission" date="2022-01" db="EMBL/GenBank/DDBJ databases">
        <authorList>
            <person name="King R."/>
        </authorList>
    </citation>
    <scope>NUCLEOTIDE SEQUENCE</scope>
</reference>
<keyword evidence="4" id="KW-1185">Reference proteome</keyword>
<keyword evidence="1" id="KW-0472">Membrane</keyword>
<feature type="signal peptide" evidence="2">
    <location>
        <begin position="1"/>
        <end position="17"/>
    </location>
</feature>
<gene>
    <name evidence="3" type="ORF">CHIRRI_LOCUS13660</name>
</gene>
<name>A0A9N9S9P1_9DIPT</name>
<evidence type="ECO:0000256" key="1">
    <source>
        <dbReference type="SAM" id="Phobius"/>
    </source>
</evidence>
<keyword evidence="2" id="KW-0732">Signal</keyword>
<reference evidence="3" key="2">
    <citation type="submission" date="2022-10" db="EMBL/GenBank/DDBJ databases">
        <authorList>
            <consortium name="ENA_rothamsted_submissions"/>
            <consortium name="culmorum"/>
            <person name="King R."/>
        </authorList>
    </citation>
    <scope>NUCLEOTIDE SEQUENCE</scope>
</reference>
<evidence type="ECO:0000313" key="4">
    <source>
        <dbReference type="Proteomes" id="UP001153620"/>
    </source>
</evidence>
<dbReference type="AlphaFoldDB" id="A0A9N9S9P1"/>
<dbReference type="EMBL" id="OU895880">
    <property type="protein sequence ID" value="CAG9810848.1"/>
    <property type="molecule type" value="Genomic_DNA"/>
</dbReference>
<organism evidence="3 4">
    <name type="scientific">Chironomus riparius</name>
    <dbReference type="NCBI Taxonomy" id="315576"/>
    <lineage>
        <taxon>Eukaryota</taxon>
        <taxon>Metazoa</taxon>
        <taxon>Ecdysozoa</taxon>
        <taxon>Arthropoda</taxon>
        <taxon>Hexapoda</taxon>
        <taxon>Insecta</taxon>
        <taxon>Pterygota</taxon>
        <taxon>Neoptera</taxon>
        <taxon>Endopterygota</taxon>
        <taxon>Diptera</taxon>
        <taxon>Nematocera</taxon>
        <taxon>Chironomoidea</taxon>
        <taxon>Chironomidae</taxon>
        <taxon>Chironominae</taxon>
        <taxon>Chironomus</taxon>
    </lineage>
</organism>
<evidence type="ECO:0000256" key="2">
    <source>
        <dbReference type="SAM" id="SignalP"/>
    </source>
</evidence>
<accession>A0A9N9S9P1</accession>
<sequence length="281" mass="31697">MKLIIVLVLIVIKTTSANDEKEQPLRLWMLDEKIVTLDNYCLNTTLELLANNGDTLMNLTEAKATFKASYDACIEDTKSIRGYLTELIKIYKEKYDFTQIYCFKLALHHGVPEVSSDPKQKNFITIKDIQLELIIFGPKCNDFANASQIEVNNKNYSPQLSMATLKCKASTLSSKRLLVLETIRVTNGSTSMNVLQNLVKDYTKKLQDDLKCTVTSHSNQAATFTLSQKMTTKTLNANESTSVNHNDELETMDLSPYNHGRIISSVPFLIFGIAIFLNFSI</sequence>
<dbReference type="Proteomes" id="UP001153620">
    <property type="component" value="Chromosome 4"/>
</dbReference>
<keyword evidence="1" id="KW-0812">Transmembrane</keyword>
<feature type="chain" id="PRO_5040176115" evidence="2">
    <location>
        <begin position="18"/>
        <end position="281"/>
    </location>
</feature>
<proteinExistence type="predicted"/>
<feature type="transmembrane region" description="Helical" evidence="1">
    <location>
        <begin position="262"/>
        <end position="279"/>
    </location>
</feature>
<protein>
    <submittedName>
        <fullName evidence="3">Uncharacterized protein</fullName>
    </submittedName>
</protein>